<evidence type="ECO:0000256" key="2">
    <source>
        <dbReference type="ARBA" id="ARBA00022801"/>
    </source>
</evidence>
<dbReference type="PROSITE" id="PS50263">
    <property type="entry name" value="CN_HYDROLASE"/>
    <property type="match status" value="1"/>
</dbReference>
<dbReference type="Gene3D" id="3.60.110.10">
    <property type="entry name" value="Carbon-nitrogen hydrolase"/>
    <property type="match status" value="1"/>
</dbReference>
<dbReference type="InterPro" id="IPR040154">
    <property type="entry name" value="Biotinidase/VNN"/>
</dbReference>
<dbReference type="Pfam" id="PF00795">
    <property type="entry name" value="CN_hydrolase"/>
    <property type="match status" value="1"/>
</dbReference>
<evidence type="ECO:0000259" key="3">
    <source>
        <dbReference type="PROSITE" id="PS50263"/>
    </source>
</evidence>
<name>A0A8T0G0B9_ARGBR</name>
<dbReference type="SUPFAM" id="SSF56317">
    <property type="entry name" value="Carbon-nitrogen hydrolase"/>
    <property type="match status" value="1"/>
</dbReference>
<evidence type="ECO:0000313" key="4">
    <source>
        <dbReference type="EMBL" id="KAF8796452.1"/>
    </source>
</evidence>
<keyword evidence="2" id="KW-0378">Hydrolase</keyword>
<gene>
    <name evidence="4" type="ORF">HNY73_000823</name>
</gene>
<dbReference type="AlphaFoldDB" id="A0A8T0G0B9"/>
<dbReference type="PANTHER" id="PTHR10609">
    <property type="entry name" value="BIOTINIDASE-RELATED"/>
    <property type="match status" value="1"/>
</dbReference>
<proteinExistence type="inferred from homology"/>
<reference evidence="4" key="1">
    <citation type="journal article" date="2020" name="bioRxiv">
        <title>Chromosome-level reference genome of the European wasp spider Argiope bruennichi: a resource for studies on range expansion and evolutionary adaptation.</title>
        <authorList>
            <person name="Sheffer M.M."/>
            <person name="Hoppe A."/>
            <person name="Krehenwinkel H."/>
            <person name="Uhl G."/>
            <person name="Kuss A.W."/>
            <person name="Jensen L."/>
            <person name="Jensen C."/>
            <person name="Gillespie R.G."/>
            <person name="Hoff K.J."/>
            <person name="Prost S."/>
        </authorList>
    </citation>
    <scope>NUCLEOTIDE SEQUENCE</scope>
</reference>
<dbReference type="InterPro" id="IPR043957">
    <property type="entry name" value="Vanin_C"/>
</dbReference>
<evidence type="ECO:0000256" key="1">
    <source>
        <dbReference type="ARBA" id="ARBA00008225"/>
    </source>
</evidence>
<dbReference type="PANTHER" id="PTHR10609:SF27">
    <property type="entry name" value="CN HYDROLASE DOMAIN-CONTAINING PROTEIN-RELATED"/>
    <property type="match status" value="1"/>
</dbReference>
<keyword evidence="5" id="KW-1185">Reference proteome</keyword>
<feature type="domain" description="CN hydrolase" evidence="3">
    <location>
        <begin position="37"/>
        <end position="318"/>
    </location>
</feature>
<organism evidence="4 5">
    <name type="scientific">Argiope bruennichi</name>
    <name type="common">Wasp spider</name>
    <name type="synonym">Aranea bruennichi</name>
    <dbReference type="NCBI Taxonomy" id="94029"/>
    <lineage>
        <taxon>Eukaryota</taxon>
        <taxon>Metazoa</taxon>
        <taxon>Ecdysozoa</taxon>
        <taxon>Arthropoda</taxon>
        <taxon>Chelicerata</taxon>
        <taxon>Arachnida</taxon>
        <taxon>Araneae</taxon>
        <taxon>Araneomorphae</taxon>
        <taxon>Entelegynae</taxon>
        <taxon>Araneoidea</taxon>
        <taxon>Araneidae</taxon>
        <taxon>Argiope</taxon>
    </lineage>
</organism>
<dbReference type="Pfam" id="PF19018">
    <property type="entry name" value="Vanin_C"/>
    <property type="match status" value="1"/>
</dbReference>
<comment type="caution">
    <text evidence="4">The sequence shown here is derived from an EMBL/GenBank/DDBJ whole genome shotgun (WGS) entry which is preliminary data.</text>
</comment>
<protein>
    <submittedName>
        <fullName evidence="4">Biotinidase like protein</fullName>
    </submittedName>
</protein>
<evidence type="ECO:0000313" key="5">
    <source>
        <dbReference type="Proteomes" id="UP000807504"/>
    </source>
</evidence>
<reference evidence="4" key="2">
    <citation type="submission" date="2020-06" db="EMBL/GenBank/DDBJ databases">
        <authorList>
            <person name="Sheffer M."/>
        </authorList>
    </citation>
    <scope>NUCLEOTIDE SEQUENCE</scope>
</reference>
<dbReference type="InterPro" id="IPR003010">
    <property type="entry name" value="C-N_Hydrolase"/>
</dbReference>
<dbReference type="Proteomes" id="UP000807504">
    <property type="component" value="Unassembled WGS sequence"/>
</dbReference>
<comment type="similarity">
    <text evidence="1">Belongs to the carbon-nitrogen hydrolase superfamily. BTD/VNN family.</text>
</comment>
<dbReference type="GO" id="GO:0016787">
    <property type="term" value="F:hydrolase activity"/>
    <property type="evidence" value="ECO:0007669"/>
    <property type="project" value="UniProtKB-KW"/>
</dbReference>
<sequence length="528" mass="60326">MERILSLQLQLTANVCLFFYALAAGDSYYRAAVLEPVQFSDVTYSPTYVVKRNLELYETAVKTAAINEVDIIVFPECGLFPCEKVERKLLKTFVEDIPDPRLGYVNPCVQKEKFHNHPILSTLSCLAQEYRLYIVANTVDMKKCKLSESCDADGIDDCELKDTKCPDDGFYLYNTNIVFDRKGTLVTRYYKKHLYFEKTMNTPDFPQDATFTTDFGSFTTVICFDLIFKESVEDVEKPAVANLAYPTYWYDHIPFMFFATAYQQAWAITNKVNLLAANAHMPGTGTLGSGIFSATKGALIYTHNPDFRTKLLISNVPKSVDKENDIELNPKRYFLENGLVIEVEGEEDRNFGTECTTDVLGEPRNSFNNYRCHPYSMDNYEFSKLDGKEGTKELCSNGFCCSLTYKADTMDENYYFAVAGKPLEFYNAFFYGVESCLLVRCETEGGKSCKHFILQSHTIFEKVEIKAKFSTKYIYPFALDSDVRLTNKTHWSFDRKSSIVYENIGKKSSLLFIGLHGRLYDEDKIVSS</sequence>
<dbReference type="EMBL" id="JABXBU010000001">
    <property type="protein sequence ID" value="KAF8796452.1"/>
    <property type="molecule type" value="Genomic_DNA"/>
</dbReference>
<dbReference type="InterPro" id="IPR036526">
    <property type="entry name" value="C-N_Hydrolase_sf"/>
</dbReference>
<accession>A0A8T0G0B9</accession>